<dbReference type="PROSITE" id="PS51257">
    <property type="entry name" value="PROKAR_LIPOPROTEIN"/>
    <property type="match status" value="1"/>
</dbReference>
<reference evidence="1" key="1">
    <citation type="submission" date="2019-03" db="EMBL/GenBank/DDBJ databases">
        <title>Single cell metagenomics reveals metabolic interactions within the superorganism composed of flagellate Streblomastix strix and complex community of Bacteroidetes bacteria on its surface.</title>
        <authorList>
            <person name="Treitli S.C."/>
            <person name="Kolisko M."/>
            <person name="Husnik F."/>
            <person name="Keeling P."/>
            <person name="Hampl V."/>
        </authorList>
    </citation>
    <scope>NUCLEOTIDE SEQUENCE</scope>
    <source>
        <strain evidence="1">STM</strain>
    </source>
</reference>
<organism evidence="1">
    <name type="scientific">termite gut metagenome</name>
    <dbReference type="NCBI Taxonomy" id="433724"/>
    <lineage>
        <taxon>unclassified sequences</taxon>
        <taxon>metagenomes</taxon>
        <taxon>organismal metagenomes</taxon>
    </lineage>
</organism>
<dbReference type="EMBL" id="SNRY01000396">
    <property type="protein sequence ID" value="KAA6341335.1"/>
    <property type="molecule type" value="Genomic_DNA"/>
</dbReference>
<comment type="caution">
    <text evidence="1">The sequence shown here is derived from an EMBL/GenBank/DDBJ whole genome shotgun (WGS) entry which is preliminary data.</text>
</comment>
<evidence type="ECO:0008006" key="2">
    <source>
        <dbReference type="Google" id="ProtNLM"/>
    </source>
</evidence>
<protein>
    <recommendedName>
        <fullName evidence="2">Lipoprotein</fullName>
    </recommendedName>
</protein>
<dbReference type="AlphaFoldDB" id="A0A5J4S7E7"/>
<evidence type="ECO:0000313" key="1">
    <source>
        <dbReference type="EMBL" id="KAA6341335.1"/>
    </source>
</evidence>
<accession>A0A5J4S7E7</accession>
<proteinExistence type="predicted"/>
<sequence>MSKLFTLITILLLFIACDDNNEKKAAERLTLAREALEHNNYSEAKNHIDSIKILYPKAYAAREEGNQIIRQIDLKEQEQGLVYLGNVLTEKQASFEAIRNKFVLEKNTEYQETGNYFWPTQTVEKNVNRSYLRFQVSESGAMSMTSMYCGANLIHHASVKVIAPDGSFAETPASNDSYETTDLDIKIEKADYPLGKDGNVIGFIYLNRDKNIRLEYQGGRNYVTTMNASDRQAAAELYELSQLLSSIEQIKTKIEKTNIHIEFIKRNMNKSNIE</sequence>
<gene>
    <name evidence="1" type="ORF">EZS27_010851</name>
</gene>
<name>A0A5J4S7E7_9ZZZZ</name>